<dbReference type="PROSITE" id="PS50088">
    <property type="entry name" value="ANK_REPEAT"/>
    <property type="match status" value="1"/>
</dbReference>
<evidence type="ECO:0000313" key="4">
    <source>
        <dbReference type="Proteomes" id="UP000014760"/>
    </source>
</evidence>
<evidence type="ECO:0000256" key="1">
    <source>
        <dbReference type="PROSITE-ProRule" id="PRU00023"/>
    </source>
</evidence>
<accession>R7T498</accession>
<proteinExistence type="predicted"/>
<dbReference type="Gene3D" id="1.10.533.10">
    <property type="entry name" value="Death Domain, Fas"/>
    <property type="match status" value="1"/>
</dbReference>
<dbReference type="AlphaFoldDB" id="R7T498"/>
<sequence length="948" mass="107834">MEHLIALSNEAEALYNDKKYEESAVSYESCLRACDNAQELNNDMLRAQILSNLSMCHMKAGNRADAKERAEECCALRSLWFKGPFLLTMYAETSDEAAKLLNESIAKVLSSPGDVELNEALHFLVGLQLHIAYFYNKINYLKTALRHVGWQWRELFVQFSRREDWTAVDMLLTCLDRHDLQGDVLCGSIAPPTPRDDLSQISHRALDAAVQHCMLSGRAMRLHTMLKRFQGSLNFKYQVHDLEGNTPLHLVAKGTCLSVDRAFLLQLLLSHGFCLNSSNRCGQQPKDLLLEGSLAHRICAWQSDRDKSLLMEMAVMSDEAVKNFLLSTVCCRQEIDLTELISALPCLTTEERDSITEFYRNHGNNSAWKRLLNILYKGEEFGLVQLSIVVHKINADLAKNINRVYQRLSLRGVYSDCPMSRAVRKHWSDIVWAISQSFQQICLLHFTERSQMHKWFQQVLKAEGAFSAAIFMVQYVERWQKTDAIGDLMELLAEEGYEELRDGVLDSIEEFEEENRGVDELDLQVLFNAPWPEDIVRRSNSEGLSAFVIPFQVTEMTFRRSSHRDSVRAESLKSYEEEVIQQLSHIAVLSGTISKHLLSDREISPASNADSESDESQEKRVLLVVASKRDVVPTAEELKRYLPQQGILEHGVHSSQKMGLLRAIQASSVVVCSADSLHHALKSRSFRLQALSLLLLPLPDSPIFTASGYYYSILRQIGRLSSPQSATSSDSMSDVASDEAQVSRPQAIVVTTALRKVLLDDVDVSMEQQVNQIIKNCRPCHLIHVRQNWSELFRDLLPTCAYRRGRDPEKEEDVREALAHEASQCYGNHEKVSALVITHRKLLEVHSNEQIMNTIANRLPCRTESHCISNCCDIEKIQFSRNSVHFLNVDSDEDVVGKISDEESFLKFNFVLLLLSNQWQLLHGDGNLWSAMHDMAFEVWISEQLLRV</sequence>
<dbReference type="EMBL" id="AMQN01003601">
    <property type="status" value="NOT_ANNOTATED_CDS"/>
    <property type="molecule type" value="Genomic_DNA"/>
</dbReference>
<keyword evidence="1" id="KW-0040">ANK repeat</keyword>
<reference evidence="3" key="3">
    <citation type="submission" date="2015-06" db="UniProtKB">
        <authorList>
            <consortium name="EnsemblMetazoa"/>
        </authorList>
    </citation>
    <scope>IDENTIFICATION</scope>
</reference>
<dbReference type="InterPro" id="IPR011029">
    <property type="entry name" value="DEATH-like_dom_sf"/>
</dbReference>
<evidence type="ECO:0000313" key="3">
    <source>
        <dbReference type="EnsemblMetazoa" id="CapteP209804"/>
    </source>
</evidence>
<feature type="repeat" description="ANK" evidence="1">
    <location>
        <begin position="243"/>
        <end position="280"/>
    </location>
</feature>
<dbReference type="SUPFAM" id="SSF48452">
    <property type="entry name" value="TPR-like"/>
    <property type="match status" value="1"/>
</dbReference>
<protein>
    <submittedName>
        <fullName evidence="2 3">Uncharacterized protein</fullName>
    </submittedName>
</protein>
<name>R7T498_CAPTE</name>
<dbReference type="EnsemblMetazoa" id="CapteT209804">
    <property type="protein sequence ID" value="CapteP209804"/>
    <property type="gene ID" value="CapteG209804"/>
</dbReference>
<reference evidence="4" key="1">
    <citation type="submission" date="2012-12" db="EMBL/GenBank/DDBJ databases">
        <authorList>
            <person name="Hellsten U."/>
            <person name="Grimwood J."/>
            <person name="Chapman J.A."/>
            <person name="Shapiro H."/>
            <person name="Aerts A."/>
            <person name="Otillar R.P."/>
            <person name="Terry A.Y."/>
            <person name="Boore J.L."/>
            <person name="Simakov O."/>
            <person name="Marletaz F."/>
            <person name="Cho S.-J."/>
            <person name="Edsinger-Gonzales E."/>
            <person name="Havlak P."/>
            <person name="Kuo D.-H."/>
            <person name="Larsson T."/>
            <person name="Lv J."/>
            <person name="Arendt D."/>
            <person name="Savage R."/>
            <person name="Osoegawa K."/>
            <person name="de Jong P."/>
            <person name="Lindberg D.R."/>
            <person name="Seaver E.C."/>
            <person name="Weisblat D.A."/>
            <person name="Putnam N.H."/>
            <person name="Grigoriev I.V."/>
            <person name="Rokhsar D.S."/>
        </authorList>
    </citation>
    <scope>NUCLEOTIDE SEQUENCE</scope>
    <source>
        <strain evidence="4">I ESC-2004</strain>
    </source>
</reference>
<dbReference type="HOGENOM" id="CLU_310400_0_0_1"/>
<gene>
    <name evidence="2" type="ORF">CAPTEDRAFT_209804</name>
</gene>
<evidence type="ECO:0000313" key="2">
    <source>
        <dbReference type="EMBL" id="ELT87601.1"/>
    </source>
</evidence>
<keyword evidence="4" id="KW-1185">Reference proteome</keyword>
<dbReference type="Gene3D" id="1.25.40.10">
    <property type="entry name" value="Tetratricopeptide repeat domain"/>
    <property type="match status" value="1"/>
</dbReference>
<reference evidence="2 4" key="2">
    <citation type="journal article" date="2013" name="Nature">
        <title>Insights into bilaterian evolution from three spiralian genomes.</title>
        <authorList>
            <person name="Simakov O."/>
            <person name="Marletaz F."/>
            <person name="Cho S.J."/>
            <person name="Edsinger-Gonzales E."/>
            <person name="Havlak P."/>
            <person name="Hellsten U."/>
            <person name="Kuo D.H."/>
            <person name="Larsson T."/>
            <person name="Lv J."/>
            <person name="Arendt D."/>
            <person name="Savage R."/>
            <person name="Osoegawa K."/>
            <person name="de Jong P."/>
            <person name="Grimwood J."/>
            <person name="Chapman J.A."/>
            <person name="Shapiro H."/>
            <person name="Aerts A."/>
            <person name="Otillar R.P."/>
            <person name="Terry A.Y."/>
            <person name="Boore J.L."/>
            <person name="Grigoriev I.V."/>
            <person name="Lindberg D.R."/>
            <person name="Seaver E.C."/>
            <person name="Weisblat D.A."/>
            <person name="Putnam N.H."/>
            <person name="Rokhsar D.S."/>
        </authorList>
    </citation>
    <scope>NUCLEOTIDE SEQUENCE</scope>
    <source>
        <strain evidence="2 4">I ESC-2004</strain>
    </source>
</reference>
<dbReference type="EMBL" id="KB312243">
    <property type="protein sequence ID" value="ELT87601.1"/>
    <property type="molecule type" value="Genomic_DNA"/>
</dbReference>
<dbReference type="InterPro" id="IPR011990">
    <property type="entry name" value="TPR-like_helical_dom_sf"/>
</dbReference>
<dbReference type="InterPro" id="IPR002110">
    <property type="entry name" value="Ankyrin_rpt"/>
</dbReference>
<dbReference type="Proteomes" id="UP000014760">
    <property type="component" value="Unassembled WGS sequence"/>
</dbReference>
<organism evidence="2">
    <name type="scientific">Capitella teleta</name>
    <name type="common">Polychaete worm</name>
    <dbReference type="NCBI Taxonomy" id="283909"/>
    <lineage>
        <taxon>Eukaryota</taxon>
        <taxon>Metazoa</taxon>
        <taxon>Spiralia</taxon>
        <taxon>Lophotrochozoa</taxon>
        <taxon>Annelida</taxon>
        <taxon>Polychaeta</taxon>
        <taxon>Sedentaria</taxon>
        <taxon>Scolecida</taxon>
        <taxon>Capitellidae</taxon>
        <taxon>Capitella</taxon>
    </lineage>
</organism>